<keyword evidence="4" id="KW-1185">Reference proteome</keyword>
<dbReference type="Proteomes" id="UP000318995">
    <property type="component" value="Unassembled WGS sequence"/>
</dbReference>
<dbReference type="OrthoDB" id="279165at2"/>
<reference evidence="3 4" key="1">
    <citation type="submission" date="2019-02" db="EMBL/GenBank/DDBJ databases">
        <title>Deep-cultivation of Planctomycetes and their phenomic and genomic characterization uncovers novel biology.</title>
        <authorList>
            <person name="Wiegand S."/>
            <person name="Jogler M."/>
            <person name="Boedeker C."/>
            <person name="Pinto D."/>
            <person name="Vollmers J."/>
            <person name="Rivas-Marin E."/>
            <person name="Kohn T."/>
            <person name="Peeters S.H."/>
            <person name="Heuer A."/>
            <person name="Rast P."/>
            <person name="Oberbeckmann S."/>
            <person name="Bunk B."/>
            <person name="Jeske O."/>
            <person name="Meyerdierks A."/>
            <person name="Storesund J.E."/>
            <person name="Kallscheuer N."/>
            <person name="Luecker S."/>
            <person name="Lage O.M."/>
            <person name="Pohl T."/>
            <person name="Merkel B.J."/>
            <person name="Hornburger P."/>
            <person name="Mueller R.-W."/>
            <person name="Bruemmer F."/>
            <person name="Labrenz M."/>
            <person name="Spormann A.M."/>
            <person name="Op Den Camp H."/>
            <person name="Overmann J."/>
            <person name="Amann R."/>
            <person name="Jetten M.S.M."/>
            <person name="Mascher T."/>
            <person name="Medema M.H."/>
            <person name="Devos D.P."/>
            <person name="Kaster A.-K."/>
            <person name="Ovreas L."/>
            <person name="Rohde M."/>
            <person name="Galperin M.Y."/>
            <person name="Jogler C."/>
        </authorList>
    </citation>
    <scope>NUCLEOTIDE SEQUENCE [LARGE SCALE GENOMIC DNA]</scope>
    <source>
        <strain evidence="3 4">Pla111</strain>
    </source>
</reference>
<evidence type="ECO:0000259" key="2">
    <source>
        <dbReference type="Pfam" id="PF07589"/>
    </source>
</evidence>
<dbReference type="NCBIfam" id="TIGR02595">
    <property type="entry name" value="PEP_CTERM"/>
    <property type="match status" value="1"/>
</dbReference>
<dbReference type="RefSeq" id="WP_146570781.1">
    <property type="nucleotide sequence ID" value="NZ_SJPH01000001.1"/>
</dbReference>
<keyword evidence="1" id="KW-0732">Signal</keyword>
<dbReference type="InterPro" id="IPR013424">
    <property type="entry name" value="Ice-binding_C"/>
</dbReference>
<evidence type="ECO:0000313" key="3">
    <source>
        <dbReference type="EMBL" id="TWT48593.1"/>
    </source>
</evidence>
<gene>
    <name evidence="3" type="ORF">Pla111_03680</name>
</gene>
<evidence type="ECO:0000256" key="1">
    <source>
        <dbReference type="SAM" id="SignalP"/>
    </source>
</evidence>
<proteinExistence type="predicted"/>
<dbReference type="EMBL" id="SJPH01000001">
    <property type="protein sequence ID" value="TWT48593.1"/>
    <property type="molecule type" value="Genomic_DNA"/>
</dbReference>
<name>A0A5C5WER6_9BACT</name>
<feature type="domain" description="Ice-binding protein C-terminal" evidence="2">
    <location>
        <begin position="296"/>
        <end position="317"/>
    </location>
</feature>
<feature type="chain" id="PRO_5022898597" description="Ice-binding protein C-terminal domain-containing protein" evidence="1">
    <location>
        <begin position="20"/>
        <end position="318"/>
    </location>
</feature>
<comment type="caution">
    <text evidence="3">The sequence shown here is derived from an EMBL/GenBank/DDBJ whole genome shotgun (WGS) entry which is preliminary data.</text>
</comment>
<protein>
    <recommendedName>
        <fullName evidence="2">Ice-binding protein C-terminal domain-containing protein</fullName>
    </recommendedName>
</protein>
<feature type="signal peptide" evidence="1">
    <location>
        <begin position="1"/>
        <end position="19"/>
    </location>
</feature>
<accession>A0A5C5WER6</accession>
<sequence length="318" mass="31530" precursor="true">MRSLLTLTLTLAVAGVAQASITVDGTVDASYGAPLAVQTVQTQFGDSSGNGAGGGELDAAYAKVWNDRLYVMITGNVEANFNKLHLFIDSKAGGENTLSSGPAYDFGNVSSNFGGLTFDQGFEADYHVFGRWGGGNFEVDVVDRAGGTCGAACGGDFGAGAVGGGAFSVLGNGTGTTSFLNGAAEAAHDDSNSAGVMGGTGAADQVAAAAVTTGFEFSIALADIGSPSVGSQILIHAAYGNGDNNYHSNQVLGGLPAGTGNLGGDGAGVFTGNLGGVDFNNFAGLQYFSVPVTAEIPEPASLVLVGLAAVAATARRRS</sequence>
<dbReference type="AlphaFoldDB" id="A0A5C5WER6"/>
<evidence type="ECO:0000313" key="4">
    <source>
        <dbReference type="Proteomes" id="UP000318995"/>
    </source>
</evidence>
<dbReference type="Pfam" id="PF07589">
    <property type="entry name" value="PEP-CTERM"/>
    <property type="match status" value="1"/>
</dbReference>
<organism evidence="3 4">
    <name type="scientific">Botrimarina hoheduenensis</name>
    <dbReference type="NCBI Taxonomy" id="2528000"/>
    <lineage>
        <taxon>Bacteria</taxon>
        <taxon>Pseudomonadati</taxon>
        <taxon>Planctomycetota</taxon>
        <taxon>Planctomycetia</taxon>
        <taxon>Pirellulales</taxon>
        <taxon>Lacipirellulaceae</taxon>
        <taxon>Botrimarina</taxon>
    </lineage>
</organism>